<dbReference type="SMART" id="SM00020">
    <property type="entry name" value="Tryp_SPc"/>
    <property type="match status" value="2"/>
</dbReference>
<keyword evidence="3" id="KW-0378">Hydrolase</keyword>
<dbReference type="GO" id="GO:0004252">
    <property type="term" value="F:serine-type endopeptidase activity"/>
    <property type="evidence" value="ECO:0007669"/>
    <property type="project" value="InterPro"/>
</dbReference>
<evidence type="ECO:0000259" key="5">
    <source>
        <dbReference type="PROSITE" id="PS50240"/>
    </source>
</evidence>
<feature type="chain" id="PRO_5013320411" evidence="4">
    <location>
        <begin position="20"/>
        <end position="570"/>
    </location>
</feature>
<dbReference type="SUPFAM" id="SSF50494">
    <property type="entry name" value="Trypsin-like serine proteases"/>
    <property type="match status" value="2"/>
</dbReference>
<accession>A0A1W0WII7</accession>
<keyword evidence="4" id="KW-0732">Signal</keyword>
<evidence type="ECO:0000256" key="2">
    <source>
        <dbReference type="ARBA" id="ARBA00024195"/>
    </source>
</evidence>
<dbReference type="PROSITE" id="PS00134">
    <property type="entry name" value="TRYPSIN_HIS"/>
    <property type="match status" value="1"/>
</dbReference>
<evidence type="ECO:0000256" key="3">
    <source>
        <dbReference type="RuleBase" id="RU363034"/>
    </source>
</evidence>
<dbReference type="InterPro" id="IPR001254">
    <property type="entry name" value="Trypsin_dom"/>
</dbReference>
<feature type="domain" description="Peptidase S1" evidence="5">
    <location>
        <begin position="30"/>
        <end position="554"/>
    </location>
</feature>
<dbReference type="Pfam" id="PF00089">
    <property type="entry name" value="Trypsin"/>
    <property type="match status" value="2"/>
</dbReference>
<dbReference type="GO" id="GO:0006508">
    <property type="term" value="P:proteolysis"/>
    <property type="evidence" value="ECO:0007669"/>
    <property type="project" value="UniProtKB-KW"/>
</dbReference>
<dbReference type="PRINTS" id="PR00722">
    <property type="entry name" value="CHYMOTRYPSIN"/>
</dbReference>
<dbReference type="InterPro" id="IPR009003">
    <property type="entry name" value="Peptidase_S1_PA"/>
</dbReference>
<dbReference type="InterPro" id="IPR033116">
    <property type="entry name" value="TRYPSIN_SER"/>
</dbReference>
<keyword evidence="6" id="KW-0812">Transmembrane</keyword>
<dbReference type="AlphaFoldDB" id="A0A1W0WII7"/>
<feature type="signal peptide" evidence="4">
    <location>
        <begin position="1"/>
        <end position="19"/>
    </location>
</feature>
<dbReference type="FunFam" id="2.40.10.10:FF:000068">
    <property type="entry name" value="transmembrane protease serine 2"/>
    <property type="match status" value="1"/>
</dbReference>
<keyword evidence="3 6" id="KW-0645">Protease</keyword>
<dbReference type="EMBL" id="MTYJ01000095">
    <property type="protein sequence ID" value="OQV15028.1"/>
    <property type="molecule type" value="Genomic_DNA"/>
</dbReference>
<sequence length="570" mass="63065">MFWIMPLLLFTCVFKTGAAFEECERTASQIINGVNATKHQLNWIVSIQYPNAYDVLKHICGGSIISNRLILTAAHCLFYPNSNDLLDKDQLKVKGGSHNPHNSLAVSISNIQIHPGYNNYNPGTHLQHDIALLTLAKAIKIGNEKVDYISLPPPGKKLCTEDEDMAWIAGWGYTKRNYSEADLTRVTPPVILQLARVELISRRACQSIYPKFNFTEHIICTDSTNTDVCQGDSGGALFEEYLVLNRTTGLTTKKHRILGIVSGSSKGCGIPGKASILTNDAWEIIEGQEESDEPEQEDAETLESLFAQLEPTLFNRTLLKRPDSAIFGRPTALPLEFPFMVSLRKDGSHFCGGVLLSAQHVLTKHIVFLMRRAGINCKQTRSQSAFMNPHANYRGWSTIYEHDIAMLTLREQIPRSMSGTLAIRIVLPSSKRINPRPGSILLAAGWGQTKSGARGYGKAAEQLQAANMTVISLSVCRQRLEDAHMPITKMCVDSNVTATCQGDGGGPLFKKLPSGSYELVGITSYGVQKCSQAGKASVFTRISQYLNWIHSTMQRTSRPTSRSPRTRQEH</sequence>
<evidence type="ECO:0000256" key="1">
    <source>
        <dbReference type="ARBA" id="ARBA00023157"/>
    </source>
</evidence>
<comment type="caution">
    <text evidence="6">The sequence shown here is derived from an EMBL/GenBank/DDBJ whole genome shotgun (WGS) entry which is preliminary data.</text>
</comment>
<reference evidence="7" key="1">
    <citation type="submission" date="2017-01" db="EMBL/GenBank/DDBJ databases">
        <title>Comparative genomics of anhydrobiosis in the tardigrade Hypsibius dujardini.</title>
        <authorList>
            <person name="Yoshida Y."/>
            <person name="Koutsovoulos G."/>
            <person name="Laetsch D."/>
            <person name="Stevens L."/>
            <person name="Kumar S."/>
            <person name="Horikawa D."/>
            <person name="Ishino K."/>
            <person name="Komine S."/>
            <person name="Tomita M."/>
            <person name="Blaxter M."/>
            <person name="Arakawa K."/>
        </authorList>
    </citation>
    <scope>NUCLEOTIDE SEQUENCE [LARGE SCALE GENOMIC DNA]</scope>
    <source>
        <strain evidence="7">Z151</strain>
    </source>
</reference>
<proteinExistence type="inferred from homology"/>
<keyword evidence="3" id="KW-0720">Serine protease</keyword>
<dbReference type="InterPro" id="IPR001314">
    <property type="entry name" value="Peptidase_S1A"/>
</dbReference>
<protein>
    <submittedName>
        <fullName evidence="6">Transmembrane protease serine 9</fullName>
    </submittedName>
</protein>
<dbReference type="Proteomes" id="UP000192578">
    <property type="component" value="Unassembled WGS sequence"/>
</dbReference>
<keyword evidence="7" id="KW-1185">Reference proteome</keyword>
<dbReference type="CDD" id="cd00190">
    <property type="entry name" value="Tryp_SPc"/>
    <property type="match status" value="2"/>
</dbReference>
<keyword evidence="1" id="KW-1015">Disulfide bond</keyword>
<dbReference type="PANTHER" id="PTHR24256">
    <property type="entry name" value="TRYPTASE-RELATED"/>
    <property type="match status" value="1"/>
</dbReference>
<dbReference type="InterPro" id="IPR051487">
    <property type="entry name" value="Ser/Thr_Proteases_Immune/Dev"/>
</dbReference>
<keyword evidence="6" id="KW-0472">Membrane</keyword>
<dbReference type="OrthoDB" id="6755574at2759"/>
<evidence type="ECO:0000256" key="4">
    <source>
        <dbReference type="SAM" id="SignalP"/>
    </source>
</evidence>
<name>A0A1W0WII7_HYPEX</name>
<gene>
    <name evidence="6" type="ORF">BV898_10787</name>
</gene>
<dbReference type="Gene3D" id="2.40.10.10">
    <property type="entry name" value="Trypsin-like serine proteases"/>
    <property type="match status" value="4"/>
</dbReference>
<dbReference type="PROSITE" id="PS50240">
    <property type="entry name" value="TRYPSIN_DOM"/>
    <property type="match status" value="1"/>
</dbReference>
<dbReference type="InterPro" id="IPR018114">
    <property type="entry name" value="TRYPSIN_HIS"/>
</dbReference>
<evidence type="ECO:0000313" key="7">
    <source>
        <dbReference type="Proteomes" id="UP000192578"/>
    </source>
</evidence>
<evidence type="ECO:0000313" key="6">
    <source>
        <dbReference type="EMBL" id="OQV15028.1"/>
    </source>
</evidence>
<dbReference type="PROSITE" id="PS00135">
    <property type="entry name" value="TRYPSIN_SER"/>
    <property type="match status" value="1"/>
</dbReference>
<organism evidence="6 7">
    <name type="scientific">Hypsibius exemplaris</name>
    <name type="common">Freshwater tardigrade</name>
    <dbReference type="NCBI Taxonomy" id="2072580"/>
    <lineage>
        <taxon>Eukaryota</taxon>
        <taxon>Metazoa</taxon>
        <taxon>Ecdysozoa</taxon>
        <taxon>Tardigrada</taxon>
        <taxon>Eutardigrada</taxon>
        <taxon>Parachela</taxon>
        <taxon>Hypsibioidea</taxon>
        <taxon>Hypsibiidae</taxon>
        <taxon>Hypsibius</taxon>
    </lineage>
</organism>
<dbReference type="InterPro" id="IPR043504">
    <property type="entry name" value="Peptidase_S1_PA_chymotrypsin"/>
</dbReference>
<comment type="similarity">
    <text evidence="2">Belongs to the peptidase S1 family. CLIP subfamily.</text>
</comment>